<keyword evidence="2" id="KW-1185">Reference proteome</keyword>
<gene>
    <name evidence="1" type="ORF">CLOSTMETH_01067</name>
</gene>
<evidence type="ECO:0000313" key="2">
    <source>
        <dbReference type="Proteomes" id="UP000003340"/>
    </source>
</evidence>
<reference evidence="1 2" key="1">
    <citation type="submission" date="2009-01" db="EMBL/GenBank/DDBJ databases">
        <authorList>
            <person name="Fulton L."/>
            <person name="Clifton S."/>
            <person name="Fulton B."/>
            <person name="Xu J."/>
            <person name="Minx P."/>
            <person name="Pepin K.H."/>
            <person name="Johnson M."/>
            <person name="Bhonagiri V."/>
            <person name="Nash W.E."/>
            <person name="Mardis E.R."/>
            <person name="Wilson R.K."/>
        </authorList>
    </citation>
    <scope>NUCLEOTIDE SEQUENCE [LARGE SCALE GENOMIC DNA]</scope>
    <source>
        <strain evidence="1 2">DSM 5476</strain>
    </source>
</reference>
<name>C0EB50_9FIRM</name>
<dbReference type="HOGENOM" id="CLU_3268103_0_0_9"/>
<evidence type="ECO:0000313" key="1">
    <source>
        <dbReference type="EMBL" id="EEG31270.1"/>
    </source>
</evidence>
<dbReference type="AlphaFoldDB" id="C0EB50"/>
<dbReference type="EMBL" id="ACEC01000040">
    <property type="protein sequence ID" value="EEG31270.1"/>
    <property type="molecule type" value="Genomic_DNA"/>
</dbReference>
<accession>C0EB50</accession>
<comment type="caution">
    <text evidence="1">The sequence shown here is derived from an EMBL/GenBank/DDBJ whole genome shotgun (WGS) entry which is preliminary data.</text>
</comment>
<protein>
    <submittedName>
        <fullName evidence="1">Uncharacterized protein</fullName>
    </submittedName>
</protein>
<dbReference type="Proteomes" id="UP000003340">
    <property type="component" value="Unassembled WGS sequence"/>
</dbReference>
<organism evidence="1 2">
    <name type="scientific">[Clostridium] methylpentosum DSM 5476</name>
    <dbReference type="NCBI Taxonomy" id="537013"/>
    <lineage>
        <taxon>Bacteria</taxon>
        <taxon>Bacillati</taxon>
        <taxon>Bacillota</taxon>
        <taxon>Clostridia</taxon>
        <taxon>Eubacteriales</taxon>
        <taxon>Oscillospiraceae</taxon>
        <taxon>Oscillospiraceae incertae sedis</taxon>
    </lineage>
</organism>
<reference evidence="1 2" key="2">
    <citation type="submission" date="2009-02" db="EMBL/GenBank/DDBJ databases">
        <title>Draft genome sequence of Clostridium methylpentosum (DSM 5476).</title>
        <authorList>
            <person name="Sudarsanam P."/>
            <person name="Ley R."/>
            <person name="Guruge J."/>
            <person name="Turnbaugh P.J."/>
            <person name="Mahowald M."/>
            <person name="Liep D."/>
            <person name="Gordon J."/>
        </authorList>
    </citation>
    <scope>NUCLEOTIDE SEQUENCE [LARGE SCALE GENOMIC DNA]</scope>
    <source>
        <strain evidence="1 2">DSM 5476</strain>
    </source>
</reference>
<sequence length="41" mass="4528">MGRCFNETTLYTNGKQVLTIWKGADCLRVGRDITCVHQAAG</sequence>
<proteinExistence type="predicted"/>